<dbReference type="EMBL" id="JADEWC010000010">
    <property type="protein sequence ID" value="MBE9222260.1"/>
    <property type="molecule type" value="Genomic_DNA"/>
</dbReference>
<dbReference type="InterPro" id="IPR042252">
    <property type="entry name" value="MtfA_N"/>
</dbReference>
<comment type="caution">
    <text evidence="2">The sequence shown here is derived from an EMBL/GenBank/DDBJ whole genome shotgun (WGS) entry which is preliminary data.</text>
</comment>
<dbReference type="Proteomes" id="UP000654604">
    <property type="component" value="Unassembled WGS sequence"/>
</dbReference>
<dbReference type="CDD" id="cd20169">
    <property type="entry name" value="Peptidase_M90_mtfA"/>
    <property type="match status" value="1"/>
</dbReference>
<dbReference type="RefSeq" id="WP_193800425.1">
    <property type="nucleotide sequence ID" value="NZ_JADEWC010000010.1"/>
</dbReference>
<protein>
    <submittedName>
        <fullName evidence="2">Zinc-dependent peptidase</fullName>
    </submittedName>
</protein>
<keyword evidence="1" id="KW-0812">Transmembrane</keyword>
<dbReference type="Gene3D" id="3.40.390.10">
    <property type="entry name" value="Collagenase (Catalytic Domain)"/>
    <property type="match status" value="1"/>
</dbReference>
<evidence type="ECO:0000256" key="1">
    <source>
        <dbReference type="SAM" id="Phobius"/>
    </source>
</evidence>
<proteinExistence type="predicted"/>
<dbReference type="PANTHER" id="PTHR30164:SF2">
    <property type="entry name" value="PROTEIN MTFA"/>
    <property type="match status" value="1"/>
</dbReference>
<keyword evidence="1" id="KW-0472">Membrane</keyword>
<gene>
    <name evidence="2" type="ORF">IQ215_06075</name>
</gene>
<feature type="transmembrane region" description="Helical" evidence="1">
    <location>
        <begin position="6"/>
        <end position="25"/>
    </location>
</feature>
<dbReference type="SUPFAM" id="SSF55486">
    <property type="entry name" value="Metalloproteases ('zincins'), catalytic domain"/>
    <property type="match status" value="1"/>
</dbReference>
<dbReference type="Gene3D" id="1.10.472.150">
    <property type="entry name" value="Glucose-regulated metallo-peptidase M90, N-terminal domain"/>
    <property type="match status" value="1"/>
</dbReference>
<accession>A0ABR9V303</accession>
<dbReference type="InterPro" id="IPR010384">
    <property type="entry name" value="MtfA_fam"/>
</dbReference>
<keyword evidence="1" id="KW-1133">Transmembrane helix</keyword>
<evidence type="ECO:0000313" key="2">
    <source>
        <dbReference type="EMBL" id="MBE9222260.1"/>
    </source>
</evidence>
<keyword evidence="3" id="KW-1185">Reference proteome</keyword>
<dbReference type="InterPro" id="IPR024079">
    <property type="entry name" value="MetalloPept_cat_dom_sf"/>
</dbReference>
<dbReference type="Pfam" id="PF06167">
    <property type="entry name" value="Peptidase_M90"/>
    <property type="match status" value="1"/>
</dbReference>
<evidence type="ECO:0000313" key="3">
    <source>
        <dbReference type="Proteomes" id="UP000654604"/>
    </source>
</evidence>
<sequence>MFDIYFIVVFLILILFCAFILALRVNKKRQSIYSSPINQEWISFLENNVYLYRKLPNQYKPQLHNYIKVFIAEKEFIGKEGIEVTEQMKLIIASQACLLLLDNNPNFLHPHKSNYFPYLKFIYIYPDRIEKKFNKNAPESSLLLGQSSVGYKSGKDGNILFSWLDVKLESQSHNTESNVVLHEFSHQLDQEFGNATGTPRLKNLEATLTWQNIFKIEYQKLCLSMKKQEYTIIDKYGATNPVEFFAVATEAFFLKGKLMAVNHPLLYEQLREYYQLDPALW</sequence>
<dbReference type="PANTHER" id="PTHR30164">
    <property type="entry name" value="MTFA PEPTIDASE"/>
    <property type="match status" value="1"/>
</dbReference>
<reference evidence="2 3" key="1">
    <citation type="submission" date="2020-10" db="EMBL/GenBank/DDBJ databases">
        <authorList>
            <person name="Castelo-Branco R."/>
            <person name="Eusebio N."/>
            <person name="Adriana R."/>
            <person name="Vieira A."/>
            <person name="Brugerolle De Fraissinette N."/>
            <person name="Rezende De Castro R."/>
            <person name="Schneider M.P."/>
            <person name="Vasconcelos V."/>
            <person name="Leao P.N."/>
        </authorList>
    </citation>
    <scope>NUCLEOTIDE SEQUENCE [LARGE SCALE GENOMIC DNA]</scope>
    <source>
        <strain evidence="2 3">LEGE 03274</strain>
    </source>
</reference>
<organism evidence="2 3">
    <name type="scientific">Cyanobacterium stanieri LEGE 03274</name>
    <dbReference type="NCBI Taxonomy" id="1828756"/>
    <lineage>
        <taxon>Bacteria</taxon>
        <taxon>Bacillati</taxon>
        <taxon>Cyanobacteriota</taxon>
        <taxon>Cyanophyceae</taxon>
        <taxon>Oscillatoriophycideae</taxon>
        <taxon>Chroococcales</taxon>
        <taxon>Geminocystaceae</taxon>
        <taxon>Cyanobacterium</taxon>
    </lineage>
</organism>
<name>A0ABR9V303_9CHRO</name>